<accession>A0A1Y2T576</accession>
<dbReference type="InterPro" id="IPR020476">
    <property type="entry name" value="Nudix_hydrolase"/>
</dbReference>
<dbReference type="AlphaFoldDB" id="A0A1Y2T576"/>
<keyword evidence="6" id="KW-0227">DNA damage</keyword>
<dbReference type="PROSITE" id="PS00893">
    <property type="entry name" value="NUDIX_BOX"/>
    <property type="match status" value="1"/>
</dbReference>
<gene>
    <name evidence="14" type="ORF">A6D92_06595</name>
</gene>
<evidence type="ECO:0000256" key="7">
    <source>
        <dbReference type="ARBA" id="ARBA00022801"/>
    </source>
</evidence>
<dbReference type="Proteomes" id="UP000194267">
    <property type="component" value="Unassembled WGS sequence"/>
</dbReference>
<evidence type="ECO:0000256" key="3">
    <source>
        <dbReference type="ARBA" id="ARBA00022457"/>
    </source>
</evidence>
<dbReference type="InterPro" id="IPR000086">
    <property type="entry name" value="NUDIX_hydrolase_dom"/>
</dbReference>
<dbReference type="RefSeq" id="WP_375221821.1">
    <property type="nucleotide sequence ID" value="NZ_JACSIR010000136.1"/>
</dbReference>
<evidence type="ECO:0000256" key="2">
    <source>
        <dbReference type="ARBA" id="ARBA00005582"/>
    </source>
</evidence>
<dbReference type="EC" id="3.6.1.55" evidence="11"/>
<dbReference type="GO" id="GO:0006260">
    <property type="term" value="P:DNA replication"/>
    <property type="evidence" value="ECO:0007669"/>
    <property type="project" value="UniProtKB-KW"/>
</dbReference>
<evidence type="ECO:0000256" key="10">
    <source>
        <dbReference type="ARBA" id="ARBA00035861"/>
    </source>
</evidence>
<evidence type="ECO:0000256" key="9">
    <source>
        <dbReference type="ARBA" id="ARBA00023204"/>
    </source>
</evidence>
<comment type="similarity">
    <text evidence="2 12">Belongs to the Nudix hydrolase family.</text>
</comment>
<dbReference type="PANTHER" id="PTHR47707:SF1">
    <property type="entry name" value="NUDIX HYDROLASE FAMILY PROTEIN"/>
    <property type="match status" value="1"/>
</dbReference>
<dbReference type="GO" id="GO:0046872">
    <property type="term" value="F:metal ion binding"/>
    <property type="evidence" value="ECO:0007669"/>
    <property type="project" value="UniProtKB-KW"/>
</dbReference>
<feature type="domain" description="Nudix hydrolase" evidence="13">
    <location>
        <begin position="6"/>
        <end position="131"/>
    </location>
</feature>
<evidence type="ECO:0000256" key="1">
    <source>
        <dbReference type="ARBA" id="ARBA00001946"/>
    </source>
</evidence>
<name>A0A1Y2T576_SYMTR</name>
<comment type="catalytic activity">
    <reaction evidence="10">
        <text>8-oxo-dGTP + H2O = 8-oxo-dGMP + diphosphate + H(+)</text>
        <dbReference type="Rhea" id="RHEA:31575"/>
        <dbReference type="ChEBI" id="CHEBI:15377"/>
        <dbReference type="ChEBI" id="CHEBI:15378"/>
        <dbReference type="ChEBI" id="CHEBI:33019"/>
        <dbReference type="ChEBI" id="CHEBI:63224"/>
        <dbReference type="ChEBI" id="CHEBI:77896"/>
        <dbReference type="EC" id="3.6.1.55"/>
    </reaction>
</comment>
<dbReference type="InterPro" id="IPR015797">
    <property type="entry name" value="NUDIX_hydrolase-like_dom_sf"/>
</dbReference>
<evidence type="ECO:0000256" key="8">
    <source>
        <dbReference type="ARBA" id="ARBA00022842"/>
    </source>
</evidence>
<keyword evidence="9" id="KW-0234">DNA repair</keyword>
<dbReference type="GO" id="GO:0044716">
    <property type="term" value="F:8-oxo-GDP phosphatase activity"/>
    <property type="evidence" value="ECO:0007669"/>
    <property type="project" value="TreeGrafter"/>
</dbReference>
<dbReference type="GO" id="GO:0035539">
    <property type="term" value="F:8-oxo-7,8-dihydrodeoxyguanosine triphosphate pyrophosphatase activity"/>
    <property type="evidence" value="ECO:0007669"/>
    <property type="project" value="UniProtKB-EC"/>
</dbReference>
<evidence type="ECO:0000256" key="6">
    <source>
        <dbReference type="ARBA" id="ARBA00022763"/>
    </source>
</evidence>
<proteinExistence type="inferred from homology"/>
<dbReference type="PANTHER" id="PTHR47707">
    <property type="entry name" value="8-OXO-DGTP DIPHOSPHATASE"/>
    <property type="match status" value="1"/>
</dbReference>
<keyword evidence="4" id="KW-0235">DNA replication</keyword>
<evidence type="ECO:0000256" key="11">
    <source>
        <dbReference type="ARBA" id="ARBA00038905"/>
    </source>
</evidence>
<sequence length="147" mass="15910">MNQAVPQIDVVGAVIENESGDVLCARRAPGSARGGLWEFPGGKIEPGERPEEALRREIREELGCDIVVGEPVAEATHRYPEVVVRLLTFRARLVRGRPVSREHAELRWVPVAALGRLDWAPADLPTVARLQAEAGAPGEGRPVSPGE</sequence>
<reference evidence="15" key="1">
    <citation type="submission" date="2016-04" db="EMBL/GenBank/DDBJ databases">
        <authorList>
            <person name="Antunes L.P."/>
            <person name="Martins L.F."/>
            <person name="Pereira R.V."/>
            <person name="Thomas A.M."/>
            <person name="Barbosa D."/>
            <person name="Nascimento L."/>
            <person name="Silva G.M."/>
            <person name="Condomitti G.W."/>
            <person name="Digiampietri L.A."/>
            <person name="Lombardi K.C."/>
            <person name="Ramos P.L."/>
            <person name="Quaggio R.B."/>
            <person name="Oliveira J.C."/>
            <person name="Pascon R.C."/>
            <person name="Cruz J.B."/>
            <person name="Silva A.M."/>
            <person name="Setubal J.C."/>
        </authorList>
    </citation>
    <scope>NUCLEOTIDE SEQUENCE [LARGE SCALE GENOMIC DNA]</scope>
</reference>
<evidence type="ECO:0000256" key="12">
    <source>
        <dbReference type="RuleBase" id="RU003476"/>
    </source>
</evidence>
<evidence type="ECO:0000313" key="15">
    <source>
        <dbReference type="Proteomes" id="UP000194267"/>
    </source>
</evidence>
<evidence type="ECO:0000256" key="5">
    <source>
        <dbReference type="ARBA" id="ARBA00022723"/>
    </source>
</evidence>
<dbReference type="PROSITE" id="PS51462">
    <property type="entry name" value="NUDIX"/>
    <property type="match status" value="1"/>
</dbReference>
<dbReference type="GO" id="GO:0008413">
    <property type="term" value="F:8-oxo-7,8-dihydroguanosine triphosphate pyrophosphatase activity"/>
    <property type="evidence" value="ECO:0007669"/>
    <property type="project" value="TreeGrafter"/>
</dbReference>
<dbReference type="PRINTS" id="PR00502">
    <property type="entry name" value="NUDIXFAMILY"/>
</dbReference>
<dbReference type="InterPro" id="IPR047127">
    <property type="entry name" value="MutT-like"/>
</dbReference>
<keyword evidence="5" id="KW-0479">Metal-binding</keyword>
<organism evidence="14 15">
    <name type="scientific">Symbiobacterium thermophilum</name>
    <dbReference type="NCBI Taxonomy" id="2734"/>
    <lineage>
        <taxon>Bacteria</taxon>
        <taxon>Bacillati</taxon>
        <taxon>Bacillota</taxon>
        <taxon>Clostridia</taxon>
        <taxon>Eubacteriales</taxon>
        <taxon>Symbiobacteriaceae</taxon>
        <taxon>Symbiobacterium</taxon>
    </lineage>
</organism>
<comment type="cofactor">
    <cofactor evidence="1">
        <name>Mg(2+)</name>
        <dbReference type="ChEBI" id="CHEBI:18420"/>
    </cofactor>
</comment>
<dbReference type="SUPFAM" id="SSF55811">
    <property type="entry name" value="Nudix"/>
    <property type="match status" value="1"/>
</dbReference>
<dbReference type="InterPro" id="IPR020084">
    <property type="entry name" value="NUDIX_hydrolase_CS"/>
</dbReference>
<dbReference type="GO" id="GO:0044715">
    <property type="term" value="F:8-oxo-dGDP phosphatase activity"/>
    <property type="evidence" value="ECO:0007669"/>
    <property type="project" value="TreeGrafter"/>
</dbReference>
<evidence type="ECO:0000259" key="13">
    <source>
        <dbReference type="PROSITE" id="PS51462"/>
    </source>
</evidence>
<evidence type="ECO:0000313" key="14">
    <source>
        <dbReference type="EMBL" id="OTA41449.1"/>
    </source>
</evidence>
<keyword evidence="3" id="KW-0515">Mutator protein</keyword>
<protein>
    <recommendedName>
        <fullName evidence="11">8-oxo-dGTP diphosphatase</fullName>
        <ecNumber evidence="11">3.6.1.55</ecNumber>
    </recommendedName>
</protein>
<dbReference type="GO" id="GO:0006281">
    <property type="term" value="P:DNA repair"/>
    <property type="evidence" value="ECO:0007669"/>
    <property type="project" value="UniProtKB-KW"/>
</dbReference>
<keyword evidence="7 12" id="KW-0378">Hydrolase</keyword>
<dbReference type="Pfam" id="PF00293">
    <property type="entry name" value="NUDIX"/>
    <property type="match status" value="1"/>
</dbReference>
<evidence type="ECO:0000256" key="4">
    <source>
        <dbReference type="ARBA" id="ARBA00022705"/>
    </source>
</evidence>
<dbReference type="Gene3D" id="3.90.79.10">
    <property type="entry name" value="Nucleoside Triphosphate Pyrophosphohydrolase"/>
    <property type="match status" value="1"/>
</dbReference>
<dbReference type="EMBL" id="LWLV01000458">
    <property type="protein sequence ID" value="OTA41449.1"/>
    <property type="molecule type" value="Genomic_DNA"/>
</dbReference>
<keyword evidence="8" id="KW-0460">Magnesium</keyword>
<comment type="caution">
    <text evidence="14">The sequence shown here is derived from an EMBL/GenBank/DDBJ whole genome shotgun (WGS) entry which is preliminary data.</text>
</comment>
<dbReference type="CDD" id="cd03425">
    <property type="entry name" value="NUDIX_MutT_NudA_like"/>
    <property type="match status" value="1"/>
</dbReference>